<feature type="region of interest" description="Disordered" evidence="2">
    <location>
        <begin position="836"/>
        <end position="975"/>
    </location>
</feature>
<reference evidence="4" key="1">
    <citation type="submission" date="2023-07" db="EMBL/GenBank/DDBJ databases">
        <title>Chromosome-level genome assembly of Artemia franciscana.</title>
        <authorList>
            <person name="Jo E."/>
        </authorList>
    </citation>
    <scope>NUCLEOTIDE SEQUENCE</scope>
    <source>
        <tissue evidence="4">Whole body</tissue>
    </source>
</reference>
<feature type="coiled-coil region" evidence="1">
    <location>
        <begin position="275"/>
        <end position="302"/>
    </location>
</feature>
<dbReference type="SUPFAM" id="SSF50156">
    <property type="entry name" value="PDZ domain-like"/>
    <property type="match status" value="2"/>
</dbReference>
<dbReference type="PANTHER" id="PTHR46360">
    <property type="entry name" value="DISKS LARGE HOMOLOG 5"/>
    <property type="match status" value="1"/>
</dbReference>
<dbReference type="Gene3D" id="2.30.42.10">
    <property type="match status" value="2"/>
</dbReference>
<accession>A0AA88LJ50</accession>
<feature type="domain" description="PDZ" evidence="3">
    <location>
        <begin position="752"/>
        <end position="831"/>
    </location>
</feature>
<evidence type="ECO:0000313" key="4">
    <source>
        <dbReference type="EMBL" id="KAK2725696.1"/>
    </source>
</evidence>
<sequence length="975" mass="109600">MSSTRPSSIMLDTSDMDSPRSSEEARSFTSMVAPRGAQNSPSSSISLHDYDLQQSNLTLLKAELKLVTHDRDILKKELSRYRQLGGVLPGSPLGSLPSSPAGSMSGTLPRSGLGGSTSGMGDRTQSSSSVRDYDALRQQCDMAMQELQLLKRQHIDTVRRCDAALKEADYYRNQHRSVVSKLDATNQEALNLRSQFGEILAGKRRLEQEISMISQAREEERKELTELRLHQQDLLKSDAGVHDGNFQDVALRKYEAIKEDHEALRKRYSDLIASHSAAVSKLELAQEEVSRLKKQCETLDYERNTAIRESKGLRQQCTAAIYQWNDAVQERDKLKEMLAKGQKEYQKAIKDIDEAMAVRMKASKEIKKLTEERNAAVQEYSMIMSERDSVHKEIEKLQDELNQATKKNKALESKMKEYTEEVKALHYQAESLRREVASALLDRDEAIKEVNELRKRLGEQNDIGGSIDGIKLRRDYDTEKKDRDFRGERQDSDIGGFRGERDSKSQRGEQADNLDQANQEIEKLRKHNEKLQAELNETIQENEISKRRRDWAFSERDKIVSERETLRTYCDQLRRERDLEVLKAAEAIRGCEDLEKQRDEALKLAKELREKLEVSTERENRVNQLRGGIGPGVAQPHNQSCDSAIDSDGTADWEDTVEVTMIGGGDELGFDISGGKSSPLFAKDTSIYIGSVTKGSQVDGKLRINDCILKVGNLDCQNVDRRTVLETLYNTEGPITLLIRRRRRSNIKGVYTAQVAVGAGQDHGLFLDSGVFISRVAIESPFAREADVCSGDKVLSLNGKEYLRNSQEALRILEEVSNSGGLVTLTVMRSAICSHSAQSPRLSSPASTNTSAPMSASSSFHNMVEEASVPKCEKCHHHSKSQSHMQVKDKKSSGGLNKLFNLSPHSGDRRHSSNEKVYKVNNRSSATSNSGLGPFEIIRDRIVRSRRHSKERASGREDSQECVRNQNISPNSFND</sequence>
<feature type="compositionally biased region" description="Polar residues" evidence="2">
    <location>
        <begin position="962"/>
        <end position="975"/>
    </location>
</feature>
<dbReference type="SMART" id="SM00228">
    <property type="entry name" value="PDZ"/>
    <property type="match status" value="2"/>
</dbReference>
<dbReference type="InterPro" id="IPR036034">
    <property type="entry name" value="PDZ_sf"/>
</dbReference>
<evidence type="ECO:0000313" key="5">
    <source>
        <dbReference type="Proteomes" id="UP001187531"/>
    </source>
</evidence>
<dbReference type="PROSITE" id="PS50106">
    <property type="entry name" value="PDZ"/>
    <property type="match status" value="2"/>
</dbReference>
<feature type="compositionally biased region" description="Polar residues" evidence="2">
    <location>
        <begin position="836"/>
        <end position="861"/>
    </location>
</feature>
<name>A0AA88LJ50_ARTSF</name>
<feature type="coiled-coil region" evidence="1">
    <location>
        <begin position="331"/>
        <end position="463"/>
    </location>
</feature>
<feature type="compositionally biased region" description="Basic and acidic residues" evidence="2">
    <location>
        <begin position="906"/>
        <end position="918"/>
    </location>
</feature>
<feature type="region of interest" description="Disordered" evidence="2">
    <location>
        <begin position="1"/>
        <end position="44"/>
    </location>
</feature>
<dbReference type="PANTHER" id="PTHR46360:SF1">
    <property type="entry name" value="DISKS LARGE HOMOLOG 5"/>
    <property type="match status" value="1"/>
</dbReference>
<feature type="domain" description="PDZ" evidence="3">
    <location>
        <begin position="656"/>
        <end position="743"/>
    </location>
</feature>
<dbReference type="Pfam" id="PF00595">
    <property type="entry name" value="PDZ"/>
    <property type="match status" value="1"/>
</dbReference>
<keyword evidence="5" id="KW-1185">Reference proteome</keyword>
<proteinExistence type="predicted"/>
<dbReference type="GO" id="GO:0005886">
    <property type="term" value="C:plasma membrane"/>
    <property type="evidence" value="ECO:0007669"/>
    <property type="project" value="TreeGrafter"/>
</dbReference>
<organism evidence="4 5">
    <name type="scientific">Artemia franciscana</name>
    <name type="common">Brine shrimp</name>
    <name type="synonym">Artemia sanfranciscana</name>
    <dbReference type="NCBI Taxonomy" id="6661"/>
    <lineage>
        <taxon>Eukaryota</taxon>
        <taxon>Metazoa</taxon>
        <taxon>Ecdysozoa</taxon>
        <taxon>Arthropoda</taxon>
        <taxon>Crustacea</taxon>
        <taxon>Branchiopoda</taxon>
        <taxon>Anostraca</taxon>
        <taxon>Artemiidae</taxon>
        <taxon>Artemia</taxon>
    </lineage>
</organism>
<feature type="region of interest" description="Disordered" evidence="2">
    <location>
        <begin position="88"/>
        <end position="131"/>
    </location>
</feature>
<feature type="compositionally biased region" description="Basic and acidic residues" evidence="2">
    <location>
        <begin position="17"/>
        <end position="26"/>
    </location>
</feature>
<dbReference type="InterPro" id="IPR001478">
    <property type="entry name" value="PDZ"/>
</dbReference>
<dbReference type="GO" id="GO:0035331">
    <property type="term" value="P:negative regulation of hippo signaling"/>
    <property type="evidence" value="ECO:0007669"/>
    <property type="project" value="TreeGrafter"/>
</dbReference>
<dbReference type="EMBL" id="JAVRJZ010000002">
    <property type="protein sequence ID" value="KAK2725696.1"/>
    <property type="molecule type" value="Genomic_DNA"/>
</dbReference>
<evidence type="ECO:0000259" key="3">
    <source>
        <dbReference type="PROSITE" id="PS50106"/>
    </source>
</evidence>
<feature type="coiled-coil region" evidence="1">
    <location>
        <begin position="584"/>
        <end position="625"/>
    </location>
</feature>
<dbReference type="InterPro" id="IPR053004">
    <property type="entry name" value="MAGUK_Signaling_Regulators"/>
</dbReference>
<feature type="compositionally biased region" description="Polar residues" evidence="2">
    <location>
        <begin position="1"/>
        <end position="11"/>
    </location>
</feature>
<evidence type="ECO:0000256" key="1">
    <source>
        <dbReference type="SAM" id="Coils"/>
    </source>
</evidence>
<feature type="compositionally biased region" description="Basic and acidic residues" evidence="2">
    <location>
        <begin position="951"/>
        <end position="961"/>
    </location>
</feature>
<feature type="compositionally biased region" description="Low complexity" evidence="2">
    <location>
        <begin position="88"/>
        <end position="106"/>
    </location>
</feature>
<feature type="compositionally biased region" description="Polar residues" evidence="2">
    <location>
        <begin position="921"/>
        <end position="931"/>
    </location>
</feature>
<feature type="non-terminal residue" evidence="4">
    <location>
        <position position="975"/>
    </location>
</feature>
<feature type="compositionally biased region" description="Basic and acidic residues" evidence="2">
    <location>
        <begin position="478"/>
        <end position="510"/>
    </location>
</feature>
<comment type="caution">
    <text evidence="4">The sequence shown here is derived from an EMBL/GenBank/DDBJ whole genome shotgun (WGS) entry which is preliminary data.</text>
</comment>
<evidence type="ECO:0000256" key="2">
    <source>
        <dbReference type="SAM" id="MobiDB-lite"/>
    </source>
</evidence>
<protein>
    <recommendedName>
        <fullName evidence="3">PDZ domain-containing protein</fullName>
    </recommendedName>
</protein>
<dbReference type="AlphaFoldDB" id="A0AA88LJ50"/>
<keyword evidence="1" id="KW-0175">Coiled coil</keyword>
<feature type="region of interest" description="Disordered" evidence="2">
    <location>
        <begin position="478"/>
        <end position="514"/>
    </location>
</feature>
<dbReference type="Gene3D" id="1.20.920.20">
    <property type="match status" value="1"/>
</dbReference>
<dbReference type="Proteomes" id="UP001187531">
    <property type="component" value="Unassembled WGS sequence"/>
</dbReference>
<gene>
    <name evidence="4" type="ORF">QYM36_000258</name>
</gene>